<gene>
    <name evidence="2" type="ORF">OFLC_LOCUS6221</name>
</gene>
<evidence type="ECO:0000313" key="2">
    <source>
        <dbReference type="EMBL" id="VDO45825.1"/>
    </source>
</evidence>
<feature type="compositionally biased region" description="Basic residues" evidence="1">
    <location>
        <begin position="17"/>
        <end position="30"/>
    </location>
</feature>
<dbReference type="EMBL" id="UZAJ01005794">
    <property type="protein sequence ID" value="VDO45825.1"/>
    <property type="molecule type" value="Genomic_DNA"/>
</dbReference>
<name>A0A183HFF9_9BILA</name>
<accession>A0A183HFF9</accession>
<reference evidence="2 3" key="2">
    <citation type="submission" date="2018-11" db="EMBL/GenBank/DDBJ databases">
        <authorList>
            <consortium name="Pathogen Informatics"/>
        </authorList>
    </citation>
    <scope>NUCLEOTIDE SEQUENCE [LARGE SCALE GENOMIC DNA]</scope>
</reference>
<dbReference type="Proteomes" id="UP000267606">
    <property type="component" value="Unassembled WGS sequence"/>
</dbReference>
<proteinExistence type="predicted"/>
<evidence type="ECO:0000313" key="4">
    <source>
        <dbReference type="WBParaSite" id="OFLC_0000622001-mRNA-1"/>
    </source>
</evidence>
<evidence type="ECO:0000256" key="1">
    <source>
        <dbReference type="SAM" id="MobiDB-lite"/>
    </source>
</evidence>
<evidence type="ECO:0000313" key="3">
    <source>
        <dbReference type="Proteomes" id="UP000267606"/>
    </source>
</evidence>
<feature type="region of interest" description="Disordered" evidence="1">
    <location>
        <begin position="1"/>
        <end position="30"/>
    </location>
</feature>
<keyword evidence="3" id="KW-1185">Reference proteome</keyword>
<sequence>MAKMERAGKAGVGAGDRRKRRGRRKLNSTF</sequence>
<dbReference type="WBParaSite" id="OFLC_0000622001-mRNA-1">
    <property type="protein sequence ID" value="OFLC_0000622001-mRNA-1"/>
    <property type="gene ID" value="OFLC_0000622001"/>
</dbReference>
<organism evidence="4">
    <name type="scientific">Onchocerca flexuosa</name>
    <dbReference type="NCBI Taxonomy" id="387005"/>
    <lineage>
        <taxon>Eukaryota</taxon>
        <taxon>Metazoa</taxon>
        <taxon>Ecdysozoa</taxon>
        <taxon>Nematoda</taxon>
        <taxon>Chromadorea</taxon>
        <taxon>Rhabditida</taxon>
        <taxon>Spirurina</taxon>
        <taxon>Spiruromorpha</taxon>
        <taxon>Filarioidea</taxon>
        <taxon>Onchocercidae</taxon>
        <taxon>Onchocerca</taxon>
    </lineage>
</organism>
<dbReference type="AlphaFoldDB" id="A0A183HFF9"/>
<reference evidence="4" key="1">
    <citation type="submission" date="2016-06" db="UniProtKB">
        <authorList>
            <consortium name="WormBaseParasite"/>
        </authorList>
    </citation>
    <scope>IDENTIFICATION</scope>
</reference>
<protein>
    <submittedName>
        <fullName evidence="2 4">Uncharacterized protein</fullName>
    </submittedName>
</protein>